<protein>
    <submittedName>
        <fullName evidence="7">Rhinocladiella mackenziei CBS 650.93 unplaced genomic scaffold supercont1.2, whole genome shotgun sequence</fullName>
    </submittedName>
</protein>
<dbReference type="PROSITE" id="PS50157">
    <property type="entry name" value="ZINC_FINGER_C2H2_2"/>
    <property type="match status" value="2"/>
</dbReference>
<dbReference type="SMART" id="SM00355">
    <property type="entry name" value="ZnF_C2H2"/>
    <property type="match status" value="4"/>
</dbReference>
<dbReference type="InterPro" id="IPR013087">
    <property type="entry name" value="Znf_C2H2_type"/>
</dbReference>
<dbReference type="InterPro" id="IPR054471">
    <property type="entry name" value="GPIID_WHD"/>
</dbReference>
<feature type="domain" description="C2H2-type" evidence="6">
    <location>
        <begin position="967"/>
        <end position="992"/>
    </location>
</feature>
<dbReference type="EMBL" id="KN847476">
    <property type="protein sequence ID" value="KIX07723.1"/>
    <property type="molecule type" value="Genomic_DNA"/>
</dbReference>
<feature type="domain" description="C2H2-type" evidence="6">
    <location>
        <begin position="937"/>
        <end position="966"/>
    </location>
</feature>
<evidence type="ECO:0000256" key="4">
    <source>
        <dbReference type="ARBA" id="ARBA00022833"/>
    </source>
</evidence>
<dbReference type="Pfam" id="PF24809">
    <property type="entry name" value="DUF7708"/>
    <property type="match status" value="1"/>
</dbReference>
<dbReference type="InterPro" id="IPR027417">
    <property type="entry name" value="P-loop_NTPase"/>
</dbReference>
<evidence type="ECO:0000256" key="3">
    <source>
        <dbReference type="ARBA" id="ARBA00022771"/>
    </source>
</evidence>
<keyword evidence="3 5" id="KW-0863">Zinc-finger</keyword>
<reference evidence="7 8" key="1">
    <citation type="submission" date="2015-01" db="EMBL/GenBank/DDBJ databases">
        <title>The Genome Sequence of Rhinocladiella mackenzie CBS 650.93.</title>
        <authorList>
            <consortium name="The Broad Institute Genomics Platform"/>
            <person name="Cuomo C."/>
            <person name="de Hoog S."/>
            <person name="Gorbushina A."/>
            <person name="Stielow B."/>
            <person name="Teixiera M."/>
            <person name="Abouelleil A."/>
            <person name="Chapman S.B."/>
            <person name="Priest M."/>
            <person name="Young S.K."/>
            <person name="Wortman J."/>
            <person name="Nusbaum C."/>
            <person name="Birren B."/>
        </authorList>
    </citation>
    <scope>NUCLEOTIDE SEQUENCE [LARGE SCALE GENOMIC DNA]</scope>
    <source>
        <strain evidence="7 8">CBS 650.93</strain>
    </source>
</reference>
<keyword evidence="8" id="KW-1185">Reference proteome</keyword>
<dbReference type="HOGENOM" id="CLU_002406_3_0_1"/>
<dbReference type="FunFam" id="3.30.160.60:FF:002343">
    <property type="entry name" value="Zinc finger protein 33A"/>
    <property type="match status" value="1"/>
</dbReference>
<dbReference type="InterPro" id="IPR036236">
    <property type="entry name" value="Znf_C2H2_sf"/>
</dbReference>
<dbReference type="VEuPathDB" id="FungiDB:Z518_02377"/>
<evidence type="ECO:0000313" key="7">
    <source>
        <dbReference type="EMBL" id="KIX07723.1"/>
    </source>
</evidence>
<evidence type="ECO:0000256" key="2">
    <source>
        <dbReference type="ARBA" id="ARBA00022737"/>
    </source>
</evidence>
<keyword evidence="2" id="KW-0677">Repeat</keyword>
<evidence type="ECO:0000256" key="1">
    <source>
        <dbReference type="ARBA" id="ARBA00022723"/>
    </source>
</evidence>
<dbReference type="STRING" id="1442369.A0A0D2HBA6"/>
<dbReference type="RefSeq" id="XP_013274859.1">
    <property type="nucleotide sequence ID" value="XM_013419405.1"/>
</dbReference>
<name>A0A0D2HBA6_9EURO</name>
<dbReference type="Gene3D" id="3.30.160.60">
    <property type="entry name" value="Classic Zinc Finger"/>
    <property type="match status" value="2"/>
</dbReference>
<keyword evidence="4" id="KW-0862">Zinc</keyword>
<dbReference type="InterPro" id="IPR056884">
    <property type="entry name" value="NPHP3-like_N"/>
</dbReference>
<dbReference type="Pfam" id="PF24883">
    <property type="entry name" value="NPHP3_N"/>
    <property type="match status" value="1"/>
</dbReference>
<dbReference type="Pfam" id="PF22939">
    <property type="entry name" value="WHD_GPIID"/>
    <property type="match status" value="1"/>
</dbReference>
<dbReference type="GO" id="GO:0008270">
    <property type="term" value="F:zinc ion binding"/>
    <property type="evidence" value="ECO:0007669"/>
    <property type="project" value="UniProtKB-KW"/>
</dbReference>
<dbReference type="PROSITE" id="PS00028">
    <property type="entry name" value="ZINC_FINGER_C2H2_1"/>
    <property type="match status" value="2"/>
</dbReference>
<dbReference type="Proteomes" id="UP000053617">
    <property type="component" value="Unassembled WGS sequence"/>
</dbReference>
<organism evidence="7 8">
    <name type="scientific">Rhinocladiella mackenziei CBS 650.93</name>
    <dbReference type="NCBI Taxonomy" id="1442369"/>
    <lineage>
        <taxon>Eukaryota</taxon>
        <taxon>Fungi</taxon>
        <taxon>Dikarya</taxon>
        <taxon>Ascomycota</taxon>
        <taxon>Pezizomycotina</taxon>
        <taxon>Eurotiomycetes</taxon>
        <taxon>Chaetothyriomycetidae</taxon>
        <taxon>Chaetothyriales</taxon>
        <taxon>Herpotrichiellaceae</taxon>
        <taxon>Rhinocladiella</taxon>
    </lineage>
</organism>
<accession>A0A0D2HBA6</accession>
<dbReference type="InterPro" id="IPR056125">
    <property type="entry name" value="DUF7708"/>
</dbReference>
<dbReference type="SUPFAM" id="SSF57667">
    <property type="entry name" value="beta-beta-alpha zinc fingers"/>
    <property type="match status" value="1"/>
</dbReference>
<dbReference type="AlphaFoldDB" id="A0A0D2HBA6"/>
<evidence type="ECO:0000256" key="5">
    <source>
        <dbReference type="PROSITE-ProRule" id="PRU00042"/>
    </source>
</evidence>
<dbReference type="Gene3D" id="3.40.50.300">
    <property type="entry name" value="P-loop containing nucleotide triphosphate hydrolases"/>
    <property type="match status" value="1"/>
</dbReference>
<sequence length="992" mass="115313">MPEEHLSNPVSPGHTSLGLTRTVDVSFQESLDEFLSEFKSRLTKEEEEQFRNTTLEQVKVEILHIQEKQARDKKLMGLNRIARFIEGMEEWGRVVAIFANSSIFVAFVWGPVKFLLQAAKNFTDSFEILLDAYRQIGQQIPLLTQYQTLFSQSPEMRNALKLMYYDILTFHRKAHRFFSGPAWKKIFHAFWKDFKTRFDGILKSLSYHKNIIESQAQLLHFQRYDQDRMQLLACLKQYEDLREDLWKRIDEQESAELQKKYADAIAWLAASSPTYEHERALEKRERYPDSGKWIFEKPQMVDWKDGNTPSSPLFWLNGMPGAGKTVLASSIIEKCREEYQSSTVFFYCVQKDPTKNNFLSVVKSLLSQLLHLSRELVPQYHDRLKKNGETILQSQKQAIELLELFFQVSLGQPNHSEQADGENRFYVVIDGLDECENNEWCKIIDLFQKITINAEKENYGKLRVMLVSQHLNQIQKALRNASCLSIEPSDNAGDIQDYTQQRARAIQTKFDLSDDDTADVVRRTCNGAQGMFLYARLVIDNLLDSDTKASFRKELTRDFPDGLEEAYGRILERLERYSGPGADPQKWETIKTILGWLVCARRPLKWSEIQCAHSIDFDHKTVDLESNQLRYHIRDKCGSLIEASSDEFVYFVHSTTSPYVVKTGYVHEISAELSLTAKCLQYLTLPCFSPELDPQGLTKFAIDGYYILQDYAVSKWSEHFSALMGKCEKCEEDELNMVFCSDALPEFEDALIHFKTIYEDAFDGAMESICLPWCEPFLKDNEDFYIALCVLKAHVQQHSKSRFEVRNTVSIKTLKESFERSRSFLERPSQKPIKLELSRGDSEKLDHLYGECRYKCPKLGCLRFYNGFRNAGERQKHVDAHDRPYRCDVPECQGQAFGLTSSQALEKHTKTFHPTIADQMESFGPIDKKEENKTAKWPCTYPGCPKRFTRGFHMRNHLRTHNSERPYSCTQCGKAFTRDYDRKRHEKIHLGR</sequence>
<proteinExistence type="predicted"/>
<dbReference type="PANTHER" id="PTHR10039:SF14">
    <property type="entry name" value="NACHT DOMAIN-CONTAINING PROTEIN"/>
    <property type="match status" value="1"/>
</dbReference>
<dbReference type="SUPFAM" id="SSF52540">
    <property type="entry name" value="P-loop containing nucleoside triphosphate hydrolases"/>
    <property type="match status" value="1"/>
</dbReference>
<evidence type="ECO:0000259" key="6">
    <source>
        <dbReference type="PROSITE" id="PS50157"/>
    </source>
</evidence>
<gene>
    <name evidence="7" type="ORF">Z518_02377</name>
</gene>
<dbReference type="OrthoDB" id="21416at2759"/>
<dbReference type="PANTHER" id="PTHR10039">
    <property type="entry name" value="AMELOGENIN"/>
    <property type="match status" value="1"/>
</dbReference>
<evidence type="ECO:0000313" key="8">
    <source>
        <dbReference type="Proteomes" id="UP000053617"/>
    </source>
</evidence>
<dbReference type="GeneID" id="25290448"/>
<keyword evidence="1" id="KW-0479">Metal-binding</keyword>